<reference evidence="3 4" key="1">
    <citation type="journal article" date="2008" name="Nature">
        <title>The genome of the choanoflagellate Monosiga brevicollis and the origin of metazoans.</title>
        <authorList>
            <consortium name="JGI Sequencing"/>
            <person name="King N."/>
            <person name="Westbrook M.J."/>
            <person name="Young S.L."/>
            <person name="Kuo A."/>
            <person name="Abedin M."/>
            <person name="Chapman J."/>
            <person name="Fairclough S."/>
            <person name="Hellsten U."/>
            <person name="Isogai Y."/>
            <person name="Letunic I."/>
            <person name="Marr M."/>
            <person name="Pincus D."/>
            <person name="Putnam N."/>
            <person name="Rokas A."/>
            <person name="Wright K.J."/>
            <person name="Zuzow R."/>
            <person name="Dirks W."/>
            <person name="Good M."/>
            <person name="Goodstein D."/>
            <person name="Lemons D."/>
            <person name="Li W."/>
            <person name="Lyons J.B."/>
            <person name="Morris A."/>
            <person name="Nichols S."/>
            <person name="Richter D.J."/>
            <person name="Salamov A."/>
            <person name="Bork P."/>
            <person name="Lim W.A."/>
            <person name="Manning G."/>
            <person name="Miller W.T."/>
            <person name="McGinnis W."/>
            <person name="Shapiro H."/>
            <person name="Tjian R."/>
            <person name="Grigoriev I.V."/>
            <person name="Rokhsar D."/>
        </authorList>
    </citation>
    <scope>NUCLEOTIDE SEQUENCE [LARGE SCALE GENOMIC DNA]</scope>
    <source>
        <strain evidence="4">MX1 / ATCC 50154</strain>
    </source>
</reference>
<dbReference type="eggNOG" id="KOG1884">
    <property type="taxonomic scope" value="Eukaryota"/>
</dbReference>
<dbReference type="KEGG" id="mbr:MONBRDRAFT_27719"/>
<dbReference type="EMBL" id="CH991562">
    <property type="protein sequence ID" value="EDQ87006.1"/>
    <property type="molecule type" value="Genomic_DNA"/>
</dbReference>
<evidence type="ECO:0000259" key="2">
    <source>
        <dbReference type="Pfam" id="PF14649"/>
    </source>
</evidence>
<dbReference type="STRING" id="81824.A9V639"/>
<dbReference type="Proteomes" id="UP000001357">
    <property type="component" value="Unassembled WGS sequence"/>
</dbReference>
<gene>
    <name evidence="3" type="ORF">MONBRDRAFT_27719</name>
</gene>
<sequence length="2402" mass="269638">MDLTVHQFEAVGELEACSRVQAFPHKLALAAENARRTVSIWQWQHQQPRKLTAGRLYDVQSWCILQGLTSSVTEPATLVAVEQDLTINFVTVAPPLTKLPNERSPTPGHPESPVTPQVELFGDDVVSLMRPVEINTTVPMIMRQSELPLQRTRQLLENHGFPDVNVSSISLLSSKAETCLVLVNQRYVFALEIKVDKPSPIKSPIPVSRVKPSEFSRTFFANLDMTAHAHLVITALAASDDWSQMVLGTAHHLICINLGTYFKRNPEHVRMGADQGSQTVRLAGLRQQLRQSFASHTIDNAGHSTSGNSAIDSSDGVPTAWLRVSLSAPLQRVAATRHPTRLKRTRPSESSPSDDRTLSVRSELPAESCVLTIHVAQLEFMAVLGSLEPLANNAPACVGVLVGGLAASQASTLIPTSTPCICISLQPLLLLRRGGINTLARASSHRELLDQLYILDETRVANLLSSINDWDQHTLLLHELETALRFQQPDVVSATLNRAPHEQLDAAMEAIERNMTYLYTQVSYNWGFREQLLQVVRRFLMQQIKDGQNQEPSPKNVQHLQAVTRHLHALLQFEERKVLEPDVKPVKLSGMERATRDVLRQLAAIPPSMRSHFERWKGQLILSRAWHQCSCQPAADIVLQAVNDNLVQQAYLYMVFVCDLQRVTLQEPLGEHEPMDAGLEELRKDLAVPMLNSAHDVTLPVMQDDMTAAAQALAYHAIISDDFDTCVAVCQAALLDAHDFYRAVFMHTCYPQVAMRCFERLKSAGACTPAEERLSTLAERFWQRYGTQDIEVAAKKRKLKLSRPALPGTIARALSELVPRDKQTAGTLPPVQSLLDIDADGNWLPRLLQLRRQRWANATPTTAAPAKNRAVAGKGYAQWTVAQLCAMSTATRLLLLVEENELLDASLRDVERWAAELGGDTIRDVVLELVNMACQLQRTDWLAWLERLLVTLVQDLSQPERLAFAQQLNLRPANVLLAYELEKIMYRIGLVQPATTVVQDVDLGIRWQLRRLARASVLLDRAGTDTHPVSSLAALGSKHSNTRNLTDEQHTFLHQLCRDNRLWSLYQRLSPVSARTALSTVYPELQDRGDLGLLEQVEFEVGRQKEPSSWLLNLRRYLKHEPVVMENPNHVFERFKIEVDQAVPRMDEQERWQLLRSATKLDVERLLAWQVETSHRDTSGSRVPSTTGEADLAHYARLPSCTGPLSKAFGAQDSIDAFYYLEHGRPLQAYRLCRDANLTLSQWISDNAHLERIFEIAITARQNSSPSRHVSSGCIFFLLMCNEGPACNVLKLALDVVDLLDRNSSMPTQPKFVHTHVTVQFAKAARHARLQEADQGANQEIGLDLEHAAELVATLQHALRSLERRAGLPEVTVRDAWSVTVKIAKLLQQPTPTGYLDRCLMNNDWVNMLTFADELDLGLTEMFQVVEGNNAENAPTNLVRHLQLMLHRLDPERRVARVAPINKRCITKGHDMDLAEVLANFPPGEDLGSNLLHEAVRLQSTTLAIMAHGVGNNRNLSVHCMLVWLAVTVHLPVDASNDWYARDVKEDLKELILQAASQGHLQVVQSAFMVFDPTSPFLHFLVAMVEACEGRASGCRKNLEGYRAVLTQTTPDLAAQLKITLGPLKWLDQLAGDLMDCILFRSSLWEFYRELLLETLAKINYSDRYVREHKASQLLAQHGLSSALIAKPEQAVAEFLQRHQYDTAREFALLFDFRKDHIMLEEARYKLQEMHRTCFANSETSQNVLLEICHKNFLAENVSPCLLAGFYLDIASNDEYNFTASIRVSLLERAADLYQQHGDPDALEKAKQATALMWRSLIALLHQDPSAIPLPPSMARGRENFARGWGTAEAISQLPGELDTSLLAWDFDFAAHPTIDLLLAALFDRGDLRTVTDVAQVLDRRHPDLAIAHVSSLLAQETLTPSQALSSLQPMLQDEKTPGSTADTLRQLVESCSVGRAFVERLHVNYQVAKQLNMTLKALLSTEALRAVRFLLQQGPDALGLGKRFCQVNKLETMAVTDVVATVYIKAIAKNDERWLDLDTSTLAAMGSFVDAPADVGHALLRLNASKENGLETSVSQVILMSAAYACFKLGCDMRGLQRVHFHVQNNLVPRLEAEGDYRNMMKLVMGLKTYRRLEYVFDHLYKHHQLEVMLGSSTRDLSATEQAEYKTALVDFFQRRYPEDTDAFEMLALRFSLDYEIGQSRLKNARRIAQKPNLKFDDLELSIQMLREAAVKFDKAACPQLVRECLLLARIVGLQAQLQPNVLDLSRSELEQFLVSHGAYPEASIVAQYYGADNPTVWLRPVFHQVVELGNVDYWTDCAQGNMFEASFYRSVVDLYLKRLNETSDPGPDGVWAERVVAILSDCPDAVAIYDKCCKIEQEAFRRFAFQLLRDSIYLKDRTAL</sequence>
<evidence type="ECO:0000313" key="3">
    <source>
        <dbReference type="EMBL" id="EDQ87006.1"/>
    </source>
</evidence>
<dbReference type="InterPro" id="IPR028107">
    <property type="entry name" value="Spatacsin_C_dom"/>
</dbReference>
<protein>
    <recommendedName>
        <fullName evidence="2">Spatacsin C-terminal domain-containing protein</fullName>
    </recommendedName>
</protein>
<feature type="domain" description="Spatacsin C-terminal" evidence="2">
    <location>
        <begin position="2056"/>
        <end position="2338"/>
    </location>
</feature>
<evidence type="ECO:0000256" key="1">
    <source>
        <dbReference type="SAM" id="MobiDB-lite"/>
    </source>
</evidence>
<accession>A9V639</accession>
<dbReference type="GO" id="GO:0005737">
    <property type="term" value="C:cytoplasm"/>
    <property type="evidence" value="ECO:0000318"/>
    <property type="project" value="GO_Central"/>
</dbReference>
<keyword evidence="4" id="KW-1185">Reference proteome</keyword>
<dbReference type="InParanoid" id="A9V639"/>
<dbReference type="GeneID" id="5893482"/>
<feature type="region of interest" description="Disordered" evidence="1">
    <location>
        <begin position="335"/>
        <end position="360"/>
    </location>
</feature>
<evidence type="ECO:0000313" key="4">
    <source>
        <dbReference type="Proteomes" id="UP000001357"/>
    </source>
</evidence>
<dbReference type="InterPro" id="IPR028103">
    <property type="entry name" value="Spatacsin"/>
</dbReference>
<dbReference type="Pfam" id="PF14649">
    <property type="entry name" value="Spatacsin_C"/>
    <property type="match status" value="1"/>
</dbReference>
<dbReference type="FunCoup" id="A9V639">
    <property type="interactions" value="1237"/>
</dbReference>
<name>A9V639_MONBE</name>
<dbReference type="RefSeq" id="XP_001748245.1">
    <property type="nucleotide sequence ID" value="XM_001748193.1"/>
</dbReference>
<proteinExistence type="predicted"/>
<dbReference type="PANTHER" id="PTHR13650">
    <property type="entry name" value="SPATACSIN"/>
    <property type="match status" value="1"/>
</dbReference>
<organism evidence="3 4">
    <name type="scientific">Monosiga brevicollis</name>
    <name type="common">Choanoflagellate</name>
    <dbReference type="NCBI Taxonomy" id="81824"/>
    <lineage>
        <taxon>Eukaryota</taxon>
        <taxon>Choanoflagellata</taxon>
        <taxon>Craspedida</taxon>
        <taxon>Salpingoecidae</taxon>
        <taxon>Monosiga</taxon>
    </lineage>
</organism>
<dbReference type="PANTHER" id="PTHR13650:SF0">
    <property type="entry name" value="SPATACSIN"/>
    <property type="match status" value="1"/>
</dbReference>